<dbReference type="EMBL" id="JAYJJT010000025">
    <property type="protein sequence ID" value="MEB3051676.1"/>
    <property type="molecule type" value="Genomic_DNA"/>
</dbReference>
<proteinExistence type="predicted"/>
<protein>
    <submittedName>
        <fullName evidence="1">RES domain-containing protein</fullName>
    </submittedName>
</protein>
<gene>
    <name evidence="1" type="ORF">KV112_18340</name>
</gene>
<dbReference type="Proteomes" id="UP001299046">
    <property type="component" value="Unassembled WGS sequence"/>
</dbReference>
<evidence type="ECO:0000313" key="1">
    <source>
        <dbReference type="EMBL" id="MEB3051676.1"/>
    </source>
</evidence>
<sequence length="261" mass="28446">MDEVICAATGLNVVASSGQSIFRVAKTAYGPVNPPPRVPGLHPVENWSRWDTAGRTVYGCSTATGAFVEVLEYITPDPPATPLDELFDDVGPEDADTFAGQIERELPAHGAMLYRSLSQGWRQARSLYELRLPDSGWFVDIAGANSISVVSEQLGPTLLAACGIEQLTLSELTSSSVNMKLLTTGIATWIRDSVHLDGGERPHGVVYPSKWGNTLDNWAMWLRRKDDGTGEDPLAQVEASDIGRHTKPLVDAAKLRRMRIF</sequence>
<reference evidence="1 2" key="1">
    <citation type="submission" date="2023-12" db="EMBL/GenBank/DDBJ databases">
        <title>Description of new species of Mycobacterium terrae complex isolated from sewage at the Sao Paulo Zoological Park Foundation in Brazil.</title>
        <authorList>
            <person name="Romagnoli C.L."/>
            <person name="Conceicao E.C."/>
            <person name="Machado E."/>
            <person name="Barreto L.B.P.F."/>
            <person name="Sharma A."/>
            <person name="Silva N.M."/>
            <person name="Marques L.E."/>
            <person name="Juliana M.A."/>
            <person name="Lourenco M.C.S."/>
            <person name="Digiampietri L.A."/>
            <person name="Suffys P.N."/>
            <person name="Viana-Niero C."/>
        </authorList>
    </citation>
    <scope>NUCLEOTIDE SEQUENCE [LARGE SCALE GENOMIC DNA]</scope>
    <source>
        <strain evidence="1 2">MYC123</strain>
    </source>
</reference>
<dbReference type="RefSeq" id="WP_224864997.1">
    <property type="nucleotide sequence ID" value="NZ_JAYJJT010000025.1"/>
</dbReference>
<name>A0ABU5YNN9_9MYCO</name>
<evidence type="ECO:0000313" key="2">
    <source>
        <dbReference type="Proteomes" id="UP001299046"/>
    </source>
</evidence>
<organism evidence="1 2">
    <name type="scientific">[Mycobacterium] zoologicum</name>
    <dbReference type="NCBI Taxonomy" id="2872311"/>
    <lineage>
        <taxon>Bacteria</taxon>
        <taxon>Bacillati</taxon>
        <taxon>Actinomycetota</taxon>
        <taxon>Actinomycetes</taxon>
        <taxon>Mycobacteriales</taxon>
        <taxon>Mycobacteriaceae</taxon>
        <taxon>Mycolicibacter</taxon>
    </lineage>
</organism>
<comment type="caution">
    <text evidence="1">The sequence shown here is derived from an EMBL/GenBank/DDBJ whole genome shotgun (WGS) entry which is preliminary data.</text>
</comment>
<keyword evidence="2" id="KW-1185">Reference proteome</keyword>
<accession>A0ABU5YNN9</accession>